<dbReference type="KEGG" id="vg:77937066"/>
<evidence type="ECO:0000313" key="4">
    <source>
        <dbReference type="Proteomes" id="UP000322144"/>
    </source>
</evidence>
<feature type="region of interest" description="Disordered" evidence="1">
    <location>
        <begin position="86"/>
        <end position="116"/>
    </location>
</feature>
<feature type="compositionally biased region" description="Polar residues" evidence="1">
    <location>
        <begin position="92"/>
        <end position="104"/>
    </location>
</feature>
<protein>
    <submittedName>
        <fullName evidence="3">Uncharacterized protein</fullName>
    </submittedName>
</protein>
<dbReference type="Proteomes" id="UP000322144">
    <property type="component" value="Segment"/>
</dbReference>
<sequence length="116" mass="12898">MHNLNIVIIGSPFLYGILTLISIGLAGWILFSKKNWVKQLGFAKRFLIALVIVIFFQASLLQITTPVKPSAVARFDAPLVDQSTIPEKVTKPQDNVSKAQSSFDEQLKKSKQENAQ</sequence>
<keyword evidence="2" id="KW-1133">Transmembrane helix</keyword>
<dbReference type="GeneID" id="77937066"/>
<reference evidence="3 4" key="1">
    <citation type="submission" date="2019-06" db="EMBL/GenBank/DDBJ databases">
        <title>A distant relative of Phikzvirus genus phages from a therapeutic phage collection.</title>
        <authorList>
            <person name="Hejnowicz M.S."/>
            <person name="Dabrowski K."/>
            <person name="Gawor J."/>
            <person name="Weber-Dabrowska B."/>
            <person name="Gromadka R."/>
            <person name="Lobocka M.B."/>
        </authorList>
    </citation>
    <scope>NUCLEOTIDE SEQUENCE [LARGE SCALE GENOMIC DNA]</scope>
</reference>
<accession>A0A5C1K813</accession>
<organism evidence="3 4">
    <name type="scientific">Pseudomonas phage vB_PaeM_PS119XW</name>
    <dbReference type="NCBI Taxonomy" id="2601632"/>
    <lineage>
        <taxon>Viruses</taxon>
        <taxon>Duplodnaviria</taxon>
        <taxon>Heunggongvirae</taxon>
        <taxon>Uroviricota</taxon>
        <taxon>Caudoviricetes</taxon>
        <taxon>Chimalliviridae</taxon>
        <taxon>Pawinskivirus</taxon>
        <taxon>Pawinskivirus PS119XW</taxon>
    </lineage>
</organism>
<feature type="compositionally biased region" description="Basic and acidic residues" evidence="1">
    <location>
        <begin position="105"/>
        <end position="116"/>
    </location>
</feature>
<keyword evidence="2" id="KW-0472">Membrane</keyword>
<feature type="transmembrane region" description="Helical" evidence="2">
    <location>
        <begin position="6"/>
        <end position="30"/>
    </location>
</feature>
<evidence type="ECO:0000313" key="3">
    <source>
        <dbReference type="EMBL" id="QEM42045.1"/>
    </source>
</evidence>
<proteinExistence type="predicted"/>
<dbReference type="RefSeq" id="YP_010661056.1">
    <property type="nucleotide sequence ID" value="NC_070882.1"/>
</dbReference>
<dbReference type="EMBL" id="MN103543">
    <property type="protein sequence ID" value="QEM42045.1"/>
    <property type="molecule type" value="Genomic_DNA"/>
</dbReference>
<evidence type="ECO:0000256" key="2">
    <source>
        <dbReference type="SAM" id="Phobius"/>
    </source>
</evidence>
<keyword evidence="4" id="KW-1185">Reference proteome</keyword>
<name>A0A5C1K813_9CAUD</name>
<keyword evidence="2" id="KW-0812">Transmembrane</keyword>
<feature type="transmembrane region" description="Helical" evidence="2">
    <location>
        <begin position="42"/>
        <end position="61"/>
    </location>
</feature>
<evidence type="ECO:0000256" key="1">
    <source>
        <dbReference type="SAM" id="MobiDB-lite"/>
    </source>
</evidence>